<keyword evidence="1" id="KW-0732">Signal</keyword>
<reference evidence="2" key="2">
    <citation type="submission" date="2022-10" db="EMBL/GenBank/DDBJ databases">
        <authorList>
            <consortium name="ENA_rothamsted_submissions"/>
            <consortium name="culmorum"/>
            <person name="King R."/>
        </authorList>
    </citation>
    <scope>NUCLEOTIDE SEQUENCE</scope>
</reference>
<accession>A0A9N9S3W7</accession>
<dbReference type="PANTHER" id="PTHR24373">
    <property type="entry name" value="SLIT RELATED LEUCINE-RICH REPEAT NEURONAL PROTEIN"/>
    <property type="match status" value="1"/>
</dbReference>
<name>A0A9N9S3W7_9DIPT</name>
<organism evidence="2 3">
    <name type="scientific">Chironomus riparius</name>
    <dbReference type="NCBI Taxonomy" id="315576"/>
    <lineage>
        <taxon>Eukaryota</taxon>
        <taxon>Metazoa</taxon>
        <taxon>Ecdysozoa</taxon>
        <taxon>Arthropoda</taxon>
        <taxon>Hexapoda</taxon>
        <taxon>Insecta</taxon>
        <taxon>Pterygota</taxon>
        <taxon>Neoptera</taxon>
        <taxon>Endopterygota</taxon>
        <taxon>Diptera</taxon>
        <taxon>Nematocera</taxon>
        <taxon>Chironomoidea</taxon>
        <taxon>Chironomidae</taxon>
        <taxon>Chironominae</taxon>
        <taxon>Chironomus</taxon>
    </lineage>
</organism>
<dbReference type="SUPFAM" id="SSF52058">
    <property type="entry name" value="L domain-like"/>
    <property type="match status" value="1"/>
</dbReference>
<dbReference type="InterPro" id="IPR050328">
    <property type="entry name" value="Dev_Immune_Receptor"/>
</dbReference>
<evidence type="ECO:0000256" key="1">
    <source>
        <dbReference type="ARBA" id="ARBA00022729"/>
    </source>
</evidence>
<gene>
    <name evidence="2" type="ORF">CHIRRI_LOCUS12617</name>
</gene>
<dbReference type="InterPro" id="IPR032675">
    <property type="entry name" value="LRR_dom_sf"/>
</dbReference>
<sequence>MELFCEYYNYSSALSDEISYICRVTAFNRIASTGRVMSIQGTHLEGRSNIDVNTLIVVDQKIENFPRHLYNYYPNLKSISVISCGLKTLSKVDLTGCKRIEKLMLNGNLITSIDSDVFEHAQNLETISFFKNRISFVPDNAFDGLKKLKNVNLEVNSGIDWSCREIKRGSFLDEVKTNLKENFGERKIVKDDRIKCMDFFRAFQYLDNFRAFYSVVIED</sequence>
<dbReference type="AlphaFoldDB" id="A0A9N9S3W7"/>
<dbReference type="Gene3D" id="3.80.10.10">
    <property type="entry name" value="Ribonuclease Inhibitor"/>
    <property type="match status" value="1"/>
</dbReference>
<dbReference type="Pfam" id="PF13855">
    <property type="entry name" value="LRR_8"/>
    <property type="match status" value="1"/>
</dbReference>
<keyword evidence="3" id="KW-1185">Reference proteome</keyword>
<evidence type="ECO:0000313" key="3">
    <source>
        <dbReference type="Proteomes" id="UP001153620"/>
    </source>
</evidence>
<dbReference type="EMBL" id="OU895879">
    <property type="protein sequence ID" value="CAG9809797.1"/>
    <property type="molecule type" value="Genomic_DNA"/>
</dbReference>
<dbReference type="InterPro" id="IPR001611">
    <property type="entry name" value="Leu-rich_rpt"/>
</dbReference>
<reference evidence="2" key="1">
    <citation type="submission" date="2022-01" db="EMBL/GenBank/DDBJ databases">
        <authorList>
            <person name="King R."/>
        </authorList>
    </citation>
    <scope>NUCLEOTIDE SEQUENCE</scope>
</reference>
<protein>
    <submittedName>
        <fullName evidence="2">Uncharacterized protein</fullName>
    </submittedName>
</protein>
<dbReference type="PANTHER" id="PTHR24373:SF370">
    <property type="entry name" value="FISH-LIPS, ISOFORM E"/>
    <property type="match status" value="1"/>
</dbReference>
<dbReference type="GO" id="GO:0031012">
    <property type="term" value="C:extracellular matrix"/>
    <property type="evidence" value="ECO:0007669"/>
    <property type="project" value="TreeGrafter"/>
</dbReference>
<proteinExistence type="predicted"/>
<dbReference type="OrthoDB" id="2013775at2759"/>
<dbReference type="GO" id="GO:0005615">
    <property type="term" value="C:extracellular space"/>
    <property type="evidence" value="ECO:0007669"/>
    <property type="project" value="TreeGrafter"/>
</dbReference>
<dbReference type="Proteomes" id="UP001153620">
    <property type="component" value="Chromosome 3"/>
</dbReference>
<evidence type="ECO:0000313" key="2">
    <source>
        <dbReference type="EMBL" id="CAG9809797.1"/>
    </source>
</evidence>